<sequence>MTTSPPVEASVRAAITAALGAIAAEERVAILLAVESGSRAWGFASPDSDWDVRFLYARRTEWHLRLRPGRDVIERPLPGDLDVSGWDLRKTLGLLLGGNCAVREWLASPIVYAGRPDWVAELRALADRVPARRAAGHHYAALARRVHGQWLGRRPVNLKKYLYAIRPALALRWLRTHPAGMPPMDVPALLGGVTLAPDEAAALDALLAAKARASEIGTGEPLPALDALIAGELARAAETAALAPPLVVSDRVLAAADDMLRRAAALADLCRT</sequence>
<reference evidence="1" key="1">
    <citation type="submission" date="2022-04" db="EMBL/GenBank/DDBJ databases">
        <title>Roseomonas acroporae sp. nov., isolated from coral Acropora digitifera.</title>
        <authorList>
            <person name="Sun H."/>
        </authorList>
    </citation>
    <scope>NUCLEOTIDE SEQUENCE</scope>
    <source>
        <strain evidence="1">NAR14</strain>
    </source>
</reference>
<organism evidence="1 2">
    <name type="scientific">Roseomonas acroporae</name>
    <dbReference type="NCBI Taxonomy" id="2937791"/>
    <lineage>
        <taxon>Bacteria</taxon>
        <taxon>Pseudomonadati</taxon>
        <taxon>Pseudomonadota</taxon>
        <taxon>Alphaproteobacteria</taxon>
        <taxon>Acetobacterales</taxon>
        <taxon>Roseomonadaceae</taxon>
        <taxon>Roseomonas</taxon>
    </lineage>
</organism>
<protein>
    <submittedName>
        <fullName evidence="1">Nucleotidyltransferase domain-containing protein</fullName>
    </submittedName>
</protein>
<dbReference type="PANTHER" id="PTHR34817">
    <property type="entry name" value="NUCLEOTIDYLTRANSFERASE"/>
    <property type="match status" value="1"/>
</dbReference>
<dbReference type="Proteomes" id="UP001139516">
    <property type="component" value="Unassembled WGS sequence"/>
</dbReference>
<name>A0A9X1YAV0_9PROT</name>
<dbReference type="InterPro" id="IPR018775">
    <property type="entry name" value="RlaP"/>
</dbReference>
<gene>
    <name evidence="1" type="ORF">M0638_18185</name>
</gene>
<dbReference type="PANTHER" id="PTHR34817:SF2">
    <property type="entry name" value="NUCLEOTIDYLTRANSFERASE"/>
    <property type="match status" value="1"/>
</dbReference>
<keyword evidence="2" id="KW-1185">Reference proteome</keyword>
<dbReference type="RefSeq" id="WP_248668427.1">
    <property type="nucleotide sequence ID" value="NZ_JALPRX010000079.1"/>
</dbReference>
<evidence type="ECO:0000313" key="2">
    <source>
        <dbReference type="Proteomes" id="UP001139516"/>
    </source>
</evidence>
<proteinExistence type="predicted"/>
<dbReference type="AlphaFoldDB" id="A0A9X1YAV0"/>
<evidence type="ECO:0000313" key="1">
    <source>
        <dbReference type="EMBL" id="MCK8786310.1"/>
    </source>
</evidence>
<dbReference type="Pfam" id="PF10127">
    <property type="entry name" value="RlaP"/>
    <property type="match status" value="1"/>
</dbReference>
<comment type="caution">
    <text evidence="1">The sequence shown here is derived from an EMBL/GenBank/DDBJ whole genome shotgun (WGS) entry which is preliminary data.</text>
</comment>
<accession>A0A9X1YAV0</accession>
<dbReference type="EMBL" id="JALPRX010000079">
    <property type="protein sequence ID" value="MCK8786310.1"/>
    <property type="molecule type" value="Genomic_DNA"/>
</dbReference>